<protein>
    <submittedName>
        <fullName evidence="5">UbiD family decarboxylase</fullName>
        <ecNumber evidence="5">4.1.1.-</ecNumber>
    </submittedName>
</protein>
<evidence type="ECO:0000259" key="3">
    <source>
        <dbReference type="Pfam" id="PF20695"/>
    </source>
</evidence>
<dbReference type="Pfam" id="PF20695">
    <property type="entry name" value="UbiD_N"/>
    <property type="match status" value="1"/>
</dbReference>
<dbReference type="InterPro" id="IPR049381">
    <property type="entry name" value="UbiD-like_C"/>
</dbReference>
<dbReference type="GO" id="GO:0005829">
    <property type="term" value="C:cytosol"/>
    <property type="evidence" value="ECO:0007669"/>
    <property type="project" value="TreeGrafter"/>
</dbReference>
<sequence>MSRKPTAPGSRRDMDLRQWLGHLETTDRLAVTKTGRKLAFEIAGLANRHDGSRALVAPAPDGHAGGVVISGLLSRREWMAEALGVEPGTLLSAFEEAAQSPLPVNEVKTAPCQEVVHKHDIDLTAMLPIPTHNEHDSGAYITAGLMICRNPRTGIQNVAIHRLQVSGPRELGALLLPRHTLSFFTTAEEAGDDLEVAIVIGASPACLLASQAIVPMDFDELTVAGALGGAPLDVVRGISVDLFVPAQSEIVIEGRCRANLRRPEGPFGEFPQYYGERADRHVIEVSCVTTRQKPLFHTIVGGGLEHLILGGIPREATILKTLQDMFSCVRDVHLAPGGTCRYHLYVKIKARHAGEAKNVLLGAFAAHYDIKHAIVVDEDVDIHDPEMVEWAVATRFQADRDLVVISGSQGSKLDPSSDNGFGAKMGLDATVPLDAPEFRFKRIRVPGEQELDLDAVIDPDAKLASLLGS</sequence>
<keyword evidence="6" id="KW-1185">Reference proteome</keyword>
<evidence type="ECO:0000313" key="5">
    <source>
        <dbReference type="EMBL" id="ABV95447.1"/>
    </source>
</evidence>
<feature type="domain" description="3-octaprenyl-4-hydroxybenzoate carboxy-lyase-like Rift-related" evidence="2">
    <location>
        <begin position="107"/>
        <end position="302"/>
    </location>
</feature>
<dbReference type="InterPro" id="IPR048304">
    <property type="entry name" value="UbiD_Rift_dom"/>
</dbReference>
<name>A8LT80_DINSH</name>
<gene>
    <name evidence="5" type="ordered locus">Dshi_3716</name>
</gene>
<dbReference type="RefSeq" id="WP_012187091.1">
    <property type="nucleotide sequence ID" value="NC_009955.1"/>
</dbReference>
<proteinExistence type="inferred from homology"/>
<comment type="similarity">
    <text evidence="1">Belongs to the UbiD family.</text>
</comment>
<dbReference type="KEGG" id="dsh:Dshi_3716"/>
<dbReference type="EMBL" id="CP000831">
    <property type="protein sequence ID" value="ABV95447.1"/>
    <property type="molecule type" value="Genomic_DNA"/>
</dbReference>
<dbReference type="GO" id="GO:0006744">
    <property type="term" value="P:ubiquinone biosynthetic process"/>
    <property type="evidence" value="ECO:0007669"/>
    <property type="project" value="TreeGrafter"/>
</dbReference>
<dbReference type="HOGENOM" id="CLU_023348_5_1_5"/>
<dbReference type="AlphaFoldDB" id="A8LT80"/>
<evidence type="ECO:0000259" key="2">
    <source>
        <dbReference type="Pfam" id="PF01977"/>
    </source>
</evidence>
<dbReference type="SUPFAM" id="SSF50475">
    <property type="entry name" value="FMN-binding split barrel"/>
    <property type="match status" value="1"/>
</dbReference>
<feature type="domain" description="3-octaprenyl-4-hydroxybenzoate carboxy-lyase-like N-terminal" evidence="3">
    <location>
        <begin position="22"/>
        <end position="96"/>
    </location>
</feature>
<feature type="domain" description="3-octaprenyl-4-hydroxybenzoate carboxy-lyase-like C-terminal" evidence="4">
    <location>
        <begin position="308"/>
        <end position="429"/>
    </location>
</feature>
<dbReference type="PANTHER" id="PTHR30108">
    <property type="entry name" value="3-OCTAPRENYL-4-HYDROXYBENZOATE CARBOXY-LYASE-RELATED"/>
    <property type="match status" value="1"/>
</dbReference>
<evidence type="ECO:0000313" key="6">
    <source>
        <dbReference type="Proteomes" id="UP000006833"/>
    </source>
</evidence>
<dbReference type="Gene3D" id="3.40.1670.10">
    <property type="entry name" value="UbiD C-terminal domain-like"/>
    <property type="match status" value="1"/>
</dbReference>
<dbReference type="EC" id="4.1.1.-" evidence="5"/>
<dbReference type="GO" id="GO:0008694">
    <property type="term" value="F:4-hydroxy-3-polyprenylbenzoate decarboxylase activity"/>
    <property type="evidence" value="ECO:0007669"/>
    <property type="project" value="TreeGrafter"/>
</dbReference>
<keyword evidence="5" id="KW-0456">Lyase</keyword>
<keyword evidence="5" id="KW-0614">Plasmid</keyword>
<reference evidence="6" key="1">
    <citation type="journal article" date="2010" name="ISME J.">
        <title>The complete genome sequence of the algal symbiont Dinoroseobacter shibae: a hitchhiker's guide to life in the sea.</title>
        <authorList>
            <person name="Wagner-Dobler I."/>
            <person name="Ballhausen B."/>
            <person name="Berger M."/>
            <person name="Brinkhoff T."/>
            <person name="Buchholz I."/>
            <person name="Bunk B."/>
            <person name="Cypionka H."/>
            <person name="Daniel R."/>
            <person name="Drepper T."/>
            <person name="Gerdts G."/>
            <person name="Hahnke S."/>
            <person name="Han C."/>
            <person name="Jahn D."/>
            <person name="Kalhoefer D."/>
            <person name="Kiss H."/>
            <person name="Klenk H.P."/>
            <person name="Kyrpides N."/>
            <person name="Liebl W."/>
            <person name="Liesegang H."/>
            <person name="Meincke L."/>
            <person name="Pati A."/>
            <person name="Petersen J."/>
            <person name="Piekarski T."/>
            <person name="Pommerenke C."/>
            <person name="Pradella S."/>
            <person name="Pukall R."/>
            <person name="Rabus R."/>
            <person name="Stackebrandt E."/>
            <person name="Thole S."/>
            <person name="Thompson L."/>
            <person name="Tielen P."/>
            <person name="Tomasch J."/>
            <person name="von Jan M."/>
            <person name="Wanphrut N."/>
            <person name="Wichels A."/>
            <person name="Zech H."/>
            <person name="Simon M."/>
        </authorList>
    </citation>
    <scope>NUCLEOTIDE SEQUENCE [LARGE SCALE GENOMIC DNA]</scope>
    <source>
        <strain evidence="6">DSM 16493 / NCIMB 14021 / DFL 12</strain>
        <plasmid evidence="6">Plasmid pDSHI01</plasmid>
    </source>
</reference>
<dbReference type="Pfam" id="PF01977">
    <property type="entry name" value="UbiD"/>
    <property type="match status" value="1"/>
</dbReference>
<dbReference type="OrthoDB" id="9809841at2"/>
<accession>A8LT80</accession>
<dbReference type="Proteomes" id="UP000006833">
    <property type="component" value="Plasmid pDSHI01"/>
</dbReference>
<dbReference type="FunFam" id="3.40.1670.10:FF:000003">
    <property type="entry name" value="Phenolic acid decarboxylase"/>
    <property type="match status" value="1"/>
</dbReference>
<dbReference type="NCBIfam" id="TIGR00148">
    <property type="entry name" value="UbiD family decarboxylase"/>
    <property type="match status" value="1"/>
</dbReference>
<dbReference type="InterPro" id="IPR049383">
    <property type="entry name" value="UbiD-like_N"/>
</dbReference>
<dbReference type="PANTHER" id="PTHR30108:SF17">
    <property type="entry name" value="FERULIC ACID DECARBOXYLASE 1"/>
    <property type="match status" value="1"/>
</dbReference>
<organism evidence="5 6">
    <name type="scientific">Dinoroseobacter shibae (strain DSM 16493 / NCIMB 14021 / DFL 12)</name>
    <dbReference type="NCBI Taxonomy" id="398580"/>
    <lineage>
        <taxon>Bacteria</taxon>
        <taxon>Pseudomonadati</taxon>
        <taxon>Pseudomonadota</taxon>
        <taxon>Alphaproteobacteria</taxon>
        <taxon>Rhodobacterales</taxon>
        <taxon>Roseobacteraceae</taxon>
        <taxon>Dinoroseobacter</taxon>
    </lineage>
</organism>
<evidence type="ECO:0000256" key="1">
    <source>
        <dbReference type="ARBA" id="ARBA00010021"/>
    </source>
</evidence>
<evidence type="ECO:0000259" key="4">
    <source>
        <dbReference type="Pfam" id="PF20696"/>
    </source>
</evidence>
<dbReference type="Pfam" id="PF20696">
    <property type="entry name" value="UbiD_C"/>
    <property type="match status" value="1"/>
</dbReference>
<geneLocation type="plasmid" evidence="5 6">
    <name>pDSHI01</name>
</geneLocation>
<dbReference type="SUPFAM" id="SSF143968">
    <property type="entry name" value="UbiD C-terminal domain-like"/>
    <property type="match status" value="1"/>
</dbReference>
<dbReference type="InterPro" id="IPR002830">
    <property type="entry name" value="UbiD"/>
</dbReference>